<dbReference type="InterPro" id="IPR000086">
    <property type="entry name" value="NUDIX_hydrolase_dom"/>
</dbReference>
<dbReference type="KEGG" id="rla:Rhola_00010940"/>
<dbReference type="eggNOG" id="COG1051">
    <property type="taxonomic scope" value="Bacteria"/>
</dbReference>
<dbReference type="PANTHER" id="PTHR43736">
    <property type="entry name" value="ADP-RIBOSE PYROPHOSPHATASE"/>
    <property type="match status" value="1"/>
</dbReference>
<dbReference type="InterPro" id="IPR015797">
    <property type="entry name" value="NUDIX_hydrolase-like_dom_sf"/>
</dbReference>
<dbReference type="STRING" id="529884.Rhola_00010940"/>
<dbReference type="PROSITE" id="PS51462">
    <property type="entry name" value="NUDIX"/>
    <property type="match status" value="1"/>
</dbReference>
<proteinExistence type="predicted"/>
<evidence type="ECO:0000313" key="2">
    <source>
        <dbReference type="EMBL" id="AIC47888.1"/>
    </source>
</evidence>
<dbReference type="Pfam" id="PF21906">
    <property type="entry name" value="WHD_NrtR"/>
    <property type="match status" value="1"/>
</dbReference>
<keyword evidence="2" id="KW-0378">Hydrolase</keyword>
<dbReference type="EMBL" id="CP007490">
    <property type="protein sequence ID" value="AIC47888.1"/>
    <property type="molecule type" value="Genomic_DNA"/>
</dbReference>
<dbReference type="PANTHER" id="PTHR43736:SF4">
    <property type="entry name" value="SLR1690 PROTEIN"/>
    <property type="match status" value="1"/>
</dbReference>
<name>A0A060JMS4_9MICO</name>
<dbReference type="AlphaFoldDB" id="A0A060JMS4"/>
<dbReference type="PATRIC" id="fig|529884.3.peg.1052"/>
<keyword evidence="3" id="KW-1185">Reference proteome</keyword>
<dbReference type="GO" id="GO:0016787">
    <property type="term" value="F:hydrolase activity"/>
    <property type="evidence" value="ECO:0007669"/>
    <property type="project" value="UniProtKB-KW"/>
</dbReference>
<dbReference type="InterPro" id="IPR036388">
    <property type="entry name" value="WH-like_DNA-bd_sf"/>
</dbReference>
<dbReference type="EC" id="3.6.1.-" evidence="2"/>
<protein>
    <submittedName>
        <fullName evidence="2">ADP-ribose pyrophosphatase</fullName>
        <ecNumber evidence="2">3.6.1.-</ecNumber>
    </submittedName>
</protein>
<dbReference type="SUPFAM" id="SSF55811">
    <property type="entry name" value="Nudix"/>
    <property type="match status" value="1"/>
</dbReference>
<dbReference type="CDD" id="cd18873">
    <property type="entry name" value="NUDIX_NadM_like"/>
    <property type="match status" value="1"/>
</dbReference>
<dbReference type="OrthoDB" id="9786141at2"/>
<reference evidence="2 3" key="1">
    <citation type="journal article" date="2014" name="Int. J. Syst. Evol. Microbiol.">
        <title>Rhodoluna lacicola gen. nov., sp. nov., a planktonic freshwater bacterium with stream-lined genome.</title>
        <authorList>
            <person name="Hahn M."/>
            <person name="Schmidt J."/>
            <person name="Taipale S.J."/>
            <person name="Doolittle W.F."/>
            <person name="Koll U."/>
        </authorList>
    </citation>
    <scope>NUCLEOTIDE SEQUENCE [LARGE SCALE GENOMIC DNA]</scope>
    <source>
        <strain evidence="2 3">MWH-Ta8</strain>
    </source>
</reference>
<evidence type="ECO:0000313" key="3">
    <source>
        <dbReference type="Proteomes" id="UP000067708"/>
    </source>
</evidence>
<evidence type="ECO:0000259" key="1">
    <source>
        <dbReference type="PROSITE" id="PS51462"/>
    </source>
</evidence>
<accession>A0A060JMS4</accession>
<gene>
    <name evidence="2" type="ORF">Rhola_00010940</name>
</gene>
<dbReference type="SUPFAM" id="SSF46785">
    <property type="entry name" value="Winged helix' DNA-binding domain"/>
    <property type="match status" value="1"/>
</dbReference>
<dbReference type="HOGENOM" id="CLU_037162_3_2_11"/>
<sequence length="245" mass="27041">MAPSSNGATAPALAVSTVIFTLRTCPTGEMKLALALVKRIRKPFDGLWALPGGPLNITEDLSAAAARNLFETTALQPRYLEQLYAFGNLDRSPGSNVLDRVVSIVYWALVGSDEAAEAIESENVAWFWADELPKLAFDHNLIVEYALWRLRNKLEYSRLAHGFLGERFTLAQLREVYEAVLGRELDPANFRRMVAANGAVVATGERLEGTKHRPPQLYRYDASVELADQGPLATQNPAIQTGEQK</sequence>
<dbReference type="Gene3D" id="1.10.10.10">
    <property type="entry name" value="Winged helix-like DNA-binding domain superfamily/Winged helix DNA-binding domain"/>
    <property type="match status" value="1"/>
</dbReference>
<dbReference type="Proteomes" id="UP000067708">
    <property type="component" value="Chromosome"/>
</dbReference>
<organism evidence="2 3">
    <name type="scientific">Rhodoluna lacicola</name>
    <dbReference type="NCBI Taxonomy" id="529884"/>
    <lineage>
        <taxon>Bacteria</taxon>
        <taxon>Bacillati</taxon>
        <taxon>Actinomycetota</taxon>
        <taxon>Actinomycetes</taxon>
        <taxon>Micrococcales</taxon>
        <taxon>Microbacteriaceae</taxon>
        <taxon>Luna cluster</taxon>
        <taxon>Luna-1 subcluster</taxon>
        <taxon>Rhodoluna</taxon>
    </lineage>
</organism>
<dbReference type="InterPro" id="IPR054105">
    <property type="entry name" value="WHD_NrtR"/>
</dbReference>
<dbReference type="Gene3D" id="3.90.79.10">
    <property type="entry name" value="Nucleoside Triphosphate Pyrophosphohydrolase"/>
    <property type="match status" value="1"/>
</dbReference>
<dbReference type="InterPro" id="IPR036390">
    <property type="entry name" value="WH_DNA-bd_sf"/>
</dbReference>
<dbReference type="Pfam" id="PF00293">
    <property type="entry name" value="NUDIX"/>
    <property type="match status" value="1"/>
</dbReference>
<feature type="domain" description="Nudix hydrolase" evidence="1">
    <location>
        <begin position="10"/>
        <end position="151"/>
    </location>
</feature>
<dbReference type="RefSeq" id="WP_038502980.1">
    <property type="nucleotide sequence ID" value="NZ_CP007490.1"/>
</dbReference>